<dbReference type="SUPFAM" id="SSF52540">
    <property type="entry name" value="P-loop containing nucleoside triphosphate hydrolases"/>
    <property type="match status" value="1"/>
</dbReference>
<dbReference type="PANTHER" id="PTHR10039">
    <property type="entry name" value="AMELOGENIN"/>
    <property type="match status" value="1"/>
</dbReference>
<dbReference type="InterPro" id="IPR056884">
    <property type="entry name" value="NPHP3-like_N"/>
</dbReference>
<evidence type="ECO:0000313" key="5">
    <source>
        <dbReference type="Proteomes" id="UP001215280"/>
    </source>
</evidence>
<accession>A0AAD7NDF2</accession>
<feature type="region of interest" description="Disordered" evidence="2">
    <location>
        <begin position="86"/>
        <end position="134"/>
    </location>
</feature>
<dbReference type="EMBL" id="JARJLG010000058">
    <property type="protein sequence ID" value="KAJ7757355.1"/>
    <property type="molecule type" value="Genomic_DNA"/>
</dbReference>
<comment type="caution">
    <text evidence="4">The sequence shown here is derived from an EMBL/GenBank/DDBJ whole genome shotgun (WGS) entry which is preliminary data.</text>
</comment>
<feature type="domain" description="NACHT" evidence="3">
    <location>
        <begin position="224"/>
        <end position="384"/>
    </location>
</feature>
<keyword evidence="5" id="KW-1185">Reference proteome</keyword>
<name>A0AAD7NDF2_9AGAR</name>
<dbReference type="PANTHER" id="PTHR10039:SF17">
    <property type="entry name" value="FUNGAL STAND N-TERMINAL GOODBYE DOMAIN-CONTAINING PROTEIN-RELATED"/>
    <property type="match status" value="1"/>
</dbReference>
<dbReference type="Proteomes" id="UP001215280">
    <property type="component" value="Unassembled WGS sequence"/>
</dbReference>
<evidence type="ECO:0000256" key="1">
    <source>
        <dbReference type="ARBA" id="ARBA00022737"/>
    </source>
</evidence>
<dbReference type="Pfam" id="PF24883">
    <property type="entry name" value="NPHP3_N"/>
    <property type="match status" value="1"/>
</dbReference>
<gene>
    <name evidence="4" type="ORF">DFH07DRAFT_460273</name>
</gene>
<evidence type="ECO:0000259" key="3">
    <source>
        <dbReference type="PROSITE" id="PS50837"/>
    </source>
</evidence>
<reference evidence="4" key="1">
    <citation type="submission" date="2023-03" db="EMBL/GenBank/DDBJ databases">
        <title>Massive genome expansion in bonnet fungi (Mycena s.s.) driven by repeated elements and novel gene families across ecological guilds.</title>
        <authorList>
            <consortium name="Lawrence Berkeley National Laboratory"/>
            <person name="Harder C.B."/>
            <person name="Miyauchi S."/>
            <person name="Viragh M."/>
            <person name="Kuo A."/>
            <person name="Thoen E."/>
            <person name="Andreopoulos B."/>
            <person name="Lu D."/>
            <person name="Skrede I."/>
            <person name="Drula E."/>
            <person name="Henrissat B."/>
            <person name="Morin E."/>
            <person name="Kohler A."/>
            <person name="Barry K."/>
            <person name="LaButti K."/>
            <person name="Morin E."/>
            <person name="Salamov A."/>
            <person name="Lipzen A."/>
            <person name="Mereny Z."/>
            <person name="Hegedus B."/>
            <person name="Baldrian P."/>
            <person name="Stursova M."/>
            <person name="Weitz H."/>
            <person name="Taylor A."/>
            <person name="Grigoriev I.V."/>
            <person name="Nagy L.G."/>
            <person name="Martin F."/>
            <person name="Kauserud H."/>
        </authorList>
    </citation>
    <scope>NUCLEOTIDE SEQUENCE</scope>
    <source>
        <strain evidence="4">CBHHK188m</strain>
    </source>
</reference>
<organism evidence="4 5">
    <name type="scientific">Mycena maculata</name>
    <dbReference type="NCBI Taxonomy" id="230809"/>
    <lineage>
        <taxon>Eukaryota</taxon>
        <taxon>Fungi</taxon>
        <taxon>Dikarya</taxon>
        <taxon>Basidiomycota</taxon>
        <taxon>Agaricomycotina</taxon>
        <taxon>Agaricomycetes</taxon>
        <taxon>Agaricomycetidae</taxon>
        <taxon>Agaricales</taxon>
        <taxon>Marasmiineae</taxon>
        <taxon>Mycenaceae</taxon>
        <taxon>Mycena</taxon>
    </lineage>
</organism>
<evidence type="ECO:0000313" key="4">
    <source>
        <dbReference type="EMBL" id="KAJ7757355.1"/>
    </source>
</evidence>
<dbReference type="PROSITE" id="PS50837">
    <property type="entry name" value="NACHT"/>
    <property type="match status" value="1"/>
</dbReference>
<evidence type="ECO:0000256" key="2">
    <source>
        <dbReference type="SAM" id="MobiDB-lite"/>
    </source>
</evidence>
<dbReference type="InterPro" id="IPR027417">
    <property type="entry name" value="P-loop_NTPase"/>
</dbReference>
<keyword evidence="1" id="KW-0677">Repeat</keyword>
<dbReference type="InterPro" id="IPR007111">
    <property type="entry name" value="NACHT_NTPase"/>
</dbReference>
<proteinExistence type="predicted"/>
<feature type="compositionally biased region" description="Polar residues" evidence="2">
    <location>
        <begin position="110"/>
        <end position="134"/>
    </location>
</feature>
<sequence>MFSHSSGIHVNGGNFYDVSGDLRIENTRRGFAQATALNFDPLGQPLGPARTTRTEGSMRMKLPYDISCRPRIQRLEASPISLHSDLSHHSQLPSISHRGYDQPWSISGPELSTTQPNPVPSSQQHDSPSGANITALNSALPWNRSESEHTPRTNIQGGTFIGGNVNHIRRPGEIGIQILRLAAASDAFHDAVERYPQPQCHPQTRTEILEFLLSWSSQVDRFSRVLWLHGPAGAGKSAIAQSLCRTLEAEGRLGASFFFKRGHASRGDGKKLFPTLVYQLVLLAQQWQEHSHLTECKDLQKLKLDILQKIENNPSILDRSIPPLVEKLLVGPSQHLIPGRSLIIVIDGLDECQGHDIQQEILQSIGDAVQMGPCALRFLVASRPEPHLHQMFIRPCLDGFHRRMNINQSFEDVQRYLHNEFDRIHREHHETMDMIPWPWPSPNDVDTLVKKSSGYFIYASTVIKFVDDKDFRPPERLVTIMAMGSAYSVSPPDESPLAALDDLYLQILSQTRPALRPRLLAILTIIAARLNPLRVRQIEELLELKTGDVRLALRGLHSVLKVPPAWAHEDPRSSVYAISVHHASFPDFLNDRTRSGAFCVAGEQQQTDLARKILKAFTYTYDNPSLNHIGHVAWRLGRETLKKVTSTTPAPDLLILLRNFNPDFLFNPLDSERGREMPVEACANMVLDWLKKFRPLPDDSIRLWDDYRFMFYCAALWVINPRRTNTAQNTVALALRASPQLLRILQAYAVLYRTPGEDLWLKIRLLLDFSWDELRTIIRSLRPVTDDRLRELPSLVSDPTLFPNFHVDSILSDLGRGRLTLMEKLIRGEADWNIWLVFIYPTGHTA</sequence>
<dbReference type="Gene3D" id="3.40.50.300">
    <property type="entry name" value="P-loop containing nucleotide triphosphate hydrolases"/>
    <property type="match status" value="1"/>
</dbReference>
<dbReference type="AlphaFoldDB" id="A0AAD7NDF2"/>
<protein>
    <recommendedName>
        <fullName evidence="3">NACHT domain-containing protein</fullName>
    </recommendedName>
</protein>